<gene>
    <name evidence="1" type="ORF">L6452_41729</name>
</gene>
<reference evidence="1 2" key="2">
    <citation type="journal article" date="2022" name="Mol. Ecol. Resour.">
        <title>The genomes of chicory, endive, great burdock and yacon provide insights into Asteraceae paleo-polyploidization history and plant inulin production.</title>
        <authorList>
            <person name="Fan W."/>
            <person name="Wang S."/>
            <person name="Wang H."/>
            <person name="Wang A."/>
            <person name="Jiang F."/>
            <person name="Liu H."/>
            <person name="Zhao H."/>
            <person name="Xu D."/>
            <person name="Zhang Y."/>
        </authorList>
    </citation>
    <scope>NUCLEOTIDE SEQUENCE [LARGE SCALE GENOMIC DNA]</scope>
    <source>
        <strain evidence="2">cv. Niubang</strain>
    </source>
</reference>
<dbReference type="EMBL" id="CM042062">
    <property type="protein sequence ID" value="KAI3670101.1"/>
    <property type="molecule type" value="Genomic_DNA"/>
</dbReference>
<organism evidence="1 2">
    <name type="scientific">Arctium lappa</name>
    <name type="common">Greater burdock</name>
    <name type="synonym">Lappa major</name>
    <dbReference type="NCBI Taxonomy" id="4217"/>
    <lineage>
        <taxon>Eukaryota</taxon>
        <taxon>Viridiplantae</taxon>
        <taxon>Streptophyta</taxon>
        <taxon>Embryophyta</taxon>
        <taxon>Tracheophyta</taxon>
        <taxon>Spermatophyta</taxon>
        <taxon>Magnoliopsida</taxon>
        <taxon>eudicotyledons</taxon>
        <taxon>Gunneridae</taxon>
        <taxon>Pentapetalae</taxon>
        <taxon>asterids</taxon>
        <taxon>campanulids</taxon>
        <taxon>Asterales</taxon>
        <taxon>Asteraceae</taxon>
        <taxon>Carduoideae</taxon>
        <taxon>Cardueae</taxon>
        <taxon>Arctiinae</taxon>
        <taxon>Arctium</taxon>
    </lineage>
</organism>
<protein>
    <submittedName>
        <fullName evidence="1">Uncharacterized protein</fullName>
    </submittedName>
</protein>
<comment type="caution">
    <text evidence="1">The sequence shown here is derived from an EMBL/GenBank/DDBJ whole genome shotgun (WGS) entry which is preliminary data.</text>
</comment>
<keyword evidence="2" id="KW-1185">Reference proteome</keyword>
<evidence type="ECO:0000313" key="1">
    <source>
        <dbReference type="EMBL" id="KAI3670101.1"/>
    </source>
</evidence>
<proteinExistence type="predicted"/>
<evidence type="ECO:0000313" key="2">
    <source>
        <dbReference type="Proteomes" id="UP001055879"/>
    </source>
</evidence>
<sequence length="90" mass="8428">MARQMFVLALIFIAVVGFVAAADEKSPAESTPSASGESPAASPTTDTAAAGSPGAAEGGDSATSSGASINLKVSATATAGAAAIAGFIAL</sequence>
<accession>A0ACB8XQB3</accession>
<name>A0ACB8XQB3_ARCLA</name>
<reference evidence="2" key="1">
    <citation type="journal article" date="2022" name="Mol. Ecol. Resour.">
        <title>The genomes of chicory, endive, great burdock and yacon provide insights into Asteraceae palaeo-polyploidization history and plant inulin production.</title>
        <authorList>
            <person name="Fan W."/>
            <person name="Wang S."/>
            <person name="Wang H."/>
            <person name="Wang A."/>
            <person name="Jiang F."/>
            <person name="Liu H."/>
            <person name="Zhao H."/>
            <person name="Xu D."/>
            <person name="Zhang Y."/>
        </authorList>
    </citation>
    <scope>NUCLEOTIDE SEQUENCE [LARGE SCALE GENOMIC DNA]</scope>
    <source>
        <strain evidence="2">cv. Niubang</strain>
    </source>
</reference>
<dbReference type="Proteomes" id="UP001055879">
    <property type="component" value="Linkage Group LG16"/>
</dbReference>